<gene>
    <name evidence="1" type="ORF">NM688_g2433</name>
</gene>
<comment type="caution">
    <text evidence="1">The sequence shown here is derived from an EMBL/GenBank/DDBJ whole genome shotgun (WGS) entry which is preliminary data.</text>
</comment>
<sequence length="407" mass="44918">MEYLSEEHLKFLLHKEWLVKIDNNKSVPYLFKFYSSTVDQCCYLMISDTKASMGRSKQFARRWRDCNPSHAPPPTLSDEDEDEWRSNLLGLLSDIHSLGGITDLLFDVVDSRNADFAFELGSDDFKWRWETYSLGPKVAADTLSKHLIMPLISVTHLAFSSADPVSELSEADLAKTVDKIGRTARRTLDTHVKHAISRPRVATTLRRMTAMFNFLPDLPPVLSDVDVPELKPPEVPQQSRTHTKAPHRGAGTIPPPPVSSARLPSEASSSRSGVEASSARINKKKATPEDSETEKSSGEDRATAKTKIDVPSGSEQPSRQGTTSRVASTSVRAESPQDREMKPSKTSEPESSPDSRPSVSSPRPAKKAKRVQESSSSDEDSDAGPKRRAGPSTRGAKQPLKRGGRRF</sequence>
<dbReference type="Proteomes" id="UP001148662">
    <property type="component" value="Unassembled WGS sequence"/>
</dbReference>
<reference evidence="1" key="1">
    <citation type="submission" date="2022-07" db="EMBL/GenBank/DDBJ databases">
        <title>Genome Sequence of Phlebia brevispora.</title>
        <authorList>
            <person name="Buettner E."/>
        </authorList>
    </citation>
    <scope>NUCLEOTIDE SEQUENCE</scope>
    <source>
        <strain evidence="1">MPL23</strain>
    </source>
</reference>
<organism evidence="1 2">
    <name type="scientific">Phlebia brevispora</name>
    <dbReference type="NCBI Taxonomy" id="194682"/>
    <lineage>
        <taxon>Eukaryota</taxon>
        <taxon>Fungi</taxon>
        <taxon>Dikarya</taxon>
        <taxon>Basidiomycota</taxon>
        <taxon>Agaricomycotina</taxon>
        <taxon>Agaricomycetes</taxon>
        <taxon>Polyporales</taxon>
        <taxon>Meruliaceae</taxon>
        <taxon>Phlebia</taxon>
    </lineage>
</organism>
<evidence type="ECO:0000313" key="1">
    <source>
        <dbReference type="EMBL" id="KAJ3555697.1"/>
    </source>
</evidence>
<accession>A0ACC1T9A3</accession>
<protein>
    <submittedName>
        <fullName evidence="1">Uncharacterized protein</fullName>
    </submittedName>
</protein>
<evidence type="ECO:0000313" key="2">
    <source>
        <dbReference type="Proteomes" id="UP001148662"/>
    </source>
</evidence>
<name>A0ACC1T9A3_9APHY</name>
<keyword evidence="2" id="KW-1185">Reference proteome</keyword>
<dbReference type="EMBL" id="JANHOG010000307">
    <property type="protein sequence ID" value="KAJ3555697.1"/>
    <property type="molecule type" value="Genomic_DNA"/>
</dbReference>
<proteinExistence type="predicted"/>